<dbReference type="Proteomes" id="UP000829447">
    <property type="component" value="Linkage Group LG7"/>
</dbReference>
<name>A0ACC5WN90_PANGG</name>
<keyword evidence="2" id="KW-1185">Reference proteome</keyword>
<evidence type="ECO:0000313" key="1">
    <source>
        <dbReference type="EMBL" id="MCI4379815.1"/>
    </source>
</evidence>
<organism evidence="1 2">
    <name type="scientific">Pangasianodon gigas</name>
    <name type="common">Mekong giant catfish</name>
    <name type="synonym">Pangasius gigas</name>
    <dbReference type="NCBI Taxonomy" id="30993"/>
    <lineage>
        <taxon>Eukaryota</taxon>
        <taxon>Metazoa</taxon>
        <taxon>Chordata</taxon>
        <taxon>Craniata</taxon>
        <taxon>Vertebrata</taxon>
        <taxon>Euteleostomi</taxon>
        <taxon>Actinopterygii</taxon>
        <taxon>Neopterygii</taxon>
        <taxon>Teleostei</taxon>
        <taxon>Ostariophysi</taxon>
        <taxon>Siluriformes</taxon>
        <taxon>Pangasiidae</taxon>
        <taxon>Pangasianodon</taxon>
    </lineage>
</organism>
<comment type="caution">
    <text evidence="1">The sequence shown here is derived from an EMBL/GenBank/DDBJ whole genome shotgun (WGS) entry which is preliminary data.</text>
</comment>
<evidence type="ECO:0000313" key="2">
    <source>
        <dbReference type="Proteomes" id="UP000829447"/>
    </source>
</evidence>
<accession>A0ACC5WN90</accession>
<reference evidence="1 2" key="1">
    <citation type="journal article" date="2022" name="bioRxiv">
        <title>An ancient truncated duplication of the anti-Mullerian hormone receptor type 2 gene is a potential conserved master sex determinant in the Pangasiidae catfish family.</title>
        <authorList>
            <person name="Wen M."/>
            <person name="Pan Q."/>
            <person name="Jouanno E."/>
            <person name="Montfort J."/>
            <person name="Zahm M."/>
            <person name="Cabau C."/>
            <person name="Klopp C."/>
            <person name="Iampietro C."/>
            <person name="Roques C."/>
            <person name="Bouchez O."/>
            <person name="Castinel A."/>
            <person name="Donnadieu C."/>
            <person name="Parrinello H."/>
            <person name="Poncet C."/>
            <person name="Belmonte E."/>
            <person name="Gautier V."/>
            <person name="Avarre J.-C."/>
            <person name="Dugue R."/>
            <person name="Gustiano R."/>
            <person name="Ha T.T.T."/>
            <person name="Campet M."/>
            <person name="Sriphairoj K."/>
            <person name="Ribolli J."/>
            <person name="de Almeida F.L."/>
            <person name="Desvignes T."/>
            <person name="Postlethwait J.H."/>
            <person name="Bucao C.F."/>
            <person name="Robinson-Rechavi M."/>
            <person name="Bobe J."/>
            <person name="Herpin A."/>
            <person name="Guiguen Y."/>
        </authorList>
    </citation>
    <scope>NUCLEOTIDE SEQUENCE [LARGE SCALE GENOMIC DNA]</scope>
    <source>
        <strain evidence="1">YG-Dec2019</strain>
    </source>
</reference>
<proteinExistence type="predicted"/>
<dbReference type="EMBL" id="CM040460">
    <property type="protein sequence ID" value="MCI4379815.1"/>
    <property type="molecule type" value="Genomic_DNA"/>
</dbReference>
<sequence>MSSTAMKKKVLLMGKSGSGKTSMRSIIFANYIARDTRRLGATIDVEHSHVRFLGNLVLNLWDCGGQDTFMENYFTSQRDNIFRNVEVLIYVFDVESRELEKDMHYYQSCLEAILQNSPDAKVFCLVHKMDLVQEDQRDLIFKEREEDLKRLSRPLLCTCFRTSIWDETLYKAWSSIVYQLIPNVQQLESNLRNFAQIIEADEVLLFERATFLIFKEREEDLKRLSRPLLCTCFRTSIWDETLYKAWSSIVYQLIPNVQQLESNLRNFAQIIEADEVLLFERATFLVISHYQCKEQRDAHRFEKISNIIKQFKLSCSKLAASFQSMEVRNSNFAAFIDVFTSNTYVMVIMSDPSIPSAATLINIRNARKHFEKLERVDGPKHSLHMRMR</sequence>
<gene>
    <name evidence="1" type="ORF">PGIGA_G00232740</name>
</gene>
<protein>
    <submittedName>
        <fullName evidence="1">Uncharacterized protein</fullName>
    </submittedName>
</protein>